<evidence type="ECO:0000256" key="2">
    <source>
        <dbReference type="ARBA" id="ARBA00010617"/>
    </source>
</evidence>
<evidence type="ECO:0000256" key="3">
    <source>
        <dbReference type="ARBA" id="ARBA00022723"/>
    </source>
</evidence>
<dbReference type="GO" id="GO:0016705">
    <property type="term" value="F:oxidoreductase activity, acting on paired donors, with incorporation or reduction of molecular oxygen"/>
    <property type="evidence" value="ECO:0007669"/>
    <property type="project" value="InterPro"/>
</dbReference>
<proteinExistence type="inferred from homology"/>
<dbReference type="PRINTS" id="PR00465">
    <property type="entry name" value="EP450IV"/>
</dbReference>
<dbReference type="PRINTS" id="PR00385">
    <property type="entry name" value="P450"/>
</dbReference>
<evidence type="ECO:0000313" key="6">
    <source>
        <dbReference type="EMBL" id="KAF2673396.1"/>
    </source>
</evidence>
<dbReference type="Gene3D" id="1.10.630.10">
    <property type="entry name" value="Cytochrome P450"/>
    <property type="match status" value="1"/>
</dbReference>
<keyword evidence="4 5" id="KW-0408">Iron</keyword>
<sequence>MLHARMNITRMNITSNRPEASKANGASLDHNLLPFISVGFLAILLYVKLLPKPLPGIPHTKNVTRSLFGDTIPMLRYRRKTNQLYDWFRYEAERIGSPIIQLFPAPFSKSLVILTDFQEAYDIMARRTPREFDRGQFGPELFDGLLPDHHLNQTTNEVWKANRYLVNGLMSPSFLNNIAAPQVYHALSELVGLWERKTQLSNGLPFAVATDVCHTALDGLWAFTFGPAGGKGASHTARESLQAVRQVSLSGNTATFAEWRSSDLPPTLQAVLTMTERLGWVASSPFPRPTHWLISCLPAQRKAHRIKEDFIKDQLDKTVERLDLNDPEAQPKITCAIDYILHREHSNAAKQGRPPNYYSRVIFDEIFGFLVAGHDTSSTAFTWMLKYLTANPTVQSTLRAALHKAFPSALAEHRPPSATEITISASQITYLSAVMREALRLGTVAPILSRSTTAEVTILGHVIPKNTTVFILNNGPGMVQPATPLALGMNRTTQGKRETAPWAADDVCLFRPERWLDAEGKFDENAGPFLAFGAGPRGCYGRKLAYMTMEMMMVLVVWRFELLDVGEELGGFEAIDILTHRPKNCFVRLREL</sequence>
<keyword evidence="7" id="KW-1185">Reference proteome</keyword>
<name>A0A6A6UNV6_9PEZI</name>
<dbReference type="SUPFAM" id="SSF48264">
    <property type="entry name" value="Cytochrome P450"/>
    <property type="match status" value="1"/>
</dbReference>
<dbReference type="InterPro" id="IPR002403">
    <property type="entry name" value="Cyt_P450_E_grp-IV"/>
</dbReference>
<feature type="binding site" description="axial binding residue" evidence="5">
    <location>
        <position position="539"/>
    </location>
    <ligand>
        <name>heme</name>
        <dbReference type="ChEBI" id="CHEBI:30413"/>
    </ligand>
    <ligandPart>
        <name>Fe</name>
        <dbReference type="ChEBI" id="CHEBI:18248"/>
    </ligandPart>
</feature>
<dbReference type="OrthoDB" id="1470350at2759"/>
<dbReference type="InterPro" id="IPR050121">
    <property type="entry name" value="Cytochrome_P450_monoxygenase"/>
</dbReference>
<keyword evidence="5" id="KW-0349">Heme</keyword>
<dbReference type="GO" id="GO:0004497">
    <property type="term" value="F:monooxygenase activity"/>
    <property type="evidence" value="ECO:0007669"/>
    <property type="project" value="InterPro"/>
</dbReference>
<dbReference type="GO" id="GO:0005506">
    <property type="term" value="F:iron ion binding"/>
    <property type="evidence" value="ECO:0007669"/>
    <property type="project" value="InterPro"/>
</dbReference>
<dbReference type="PANTHER" id="PTHR24305:SF232">
    <property type="entry name" value="P450, PUTATIVE (EUROFUNG)-RELATED"/>
    <property type="match status" value="1"/>
</dbReference>
<comment type="similarity">
    <text evidence="2">Belongs to the cytochrome P450 family.</text>
</comment>
<protein>
    <submittedName>
        <fullName evidence="6">Cytochrome P450</fullName>
    </submittedName>
</protein>
<dbReference type="GO" id="GO:0020037">
    <property type="term" value="F:heme binding"/>
    <property type="evidence" value="ECO:0007669"/>
    <property type="project" value="InterPro"/>
</dbReference>
<evidence type="ECO:0000256" key="4">
    <source>
        <dbReference type="ARBA" id="ARBA00023004"/>
    </source>
</evidence>
<organism evidence="6 7">
    <name type="scientific">Microthyrium microscopicum</name>
    <dbReference type="NCBI Taxonomy" id="703497"/>
    <lineage>
        <taxon>Eukaryota</taxon>
        <taxon>Fungi</taxon>
        <taxon>Dikarya</taxon>
        <taxon>Ascomycota</taxon>
        <taxon>Pezizomycotina</taxon>
        <taxon>Dothideomycetes</taxon>
        <taxon>Dothideomycetes incertae sedis</taxon>
        <taxon>Microthyriales</taxon>
        <taxon>Microthyriaceae</taxon>
        <taxon>Microthyrium</taxon>
    </lineage>
</organism>
<dbReference type="Proteomes" id="UP000799302">
    <property type="component" value="Unassembled WGS sequence"/>
</dbReference>
<evidence type="ECO:0000313" key="7">
    <source>
        <dbReference type="Proteomes" id="UP000799302"/>
    </source>
</evidence>
<evidence type="ECO:0000256" key="1">
    <source>
        <dbReference type="ARBA" id="ARBA00001971"/>
    </source>
</evidence>
<dbReference type="PANTHER" id="PTHR24305">
    <property type="entry name" value="CYTOCHROME P450"/>
    <property type="match status" value="1"/>
</dbReference>
<keyword evidence="3 5" id="KW-0479">Metal-binding</keyword>
<dbReference type="Pfam" id="PF00067">
    <property type="entry name" value="p450"/>
    <property type="match status" value="2"/>
</dbReference>
<comment type="cofactor">
    <cofactor evidence="1 5">
        <name>heme</name>
        <dbReference type="ChEBI" id="CHEBI:30413"/>
    </cofactor>
</comment>
<gene>
    <name evidence="6" type="ORF">BT63DRAFT_155148</name>
</gene>
<dbReference type="EMBL" id="MU004231">
    <property type="protein sequence ID" value="KAF2673396.1"/>
    <property type="molecule type" value="Genomic_DNA"/>
</dbReference>
<dbReference type="InterPro" id="IPR036396">
    <property type="entry name" value="Cyt_P450_sf"/>
</dbReference>
<dbReference type="AlphaFoldDB" id="A0A6A6UNV6"/>
<evidence type="ECO:0000256" key="5">
    <source>
        <dbReference type="PIRSR" id="PIRSR602403-1"/>
    </source>
</evidence>
<dbReference type="InterPro" id="IPR001128">
    <property type="entry name" value="Cyt_P450"/>
</dbReference>
<accession>A0A6A6UNV6</accession>
<reference evidence="6" key="1">
    <citation type="journal article" date="2020" name="Stud. Mycol.">
        <title>101 Dothideomycetes genomes: a test case for predicting lifestyles and emergence of pathogens.</title>
        <authorList>
            <person name="Haridas S."/>
            <person name="Albert R."/>
            <person name="Binder M."/>
            <person name="Bloem J."/>
            <person name="Labutti K."/>
            <person name="Salamov A."/>
            <person name="Andreopoulos B."/>
            <person name="Baker S."/>
            <person name="Barry K."/>
            <person name="Bills G."/>
            <person name="Bluhm B."/>
            <person name="Cannon C."/>
            <person name="Castanera R."/>
            <person name="Culley D."/>
            <person name="Daum C."/>
            <person name="Ezra D."/>
            <person name="Gonzalez J."/>
            <person name="Henrissat B."/>
            <person name="Kuo A."/>
            <person name="Liang C."/>
            <person name="Lipzen A."/>
            <person name="Lutzoni F."/>
            <person name="Magnuson J."/>
            <person name="Mondo S."/>
            <person name="Nolan M."/>
            <person name="Ohm R."/>
            <person name="Pangilinan J."/>
            <person name="Park H.-J."/>
            <person name="Ramirez L."/>
            <person name="Alfaro M."/>
            <person name="Sun H."/>
            <person name="Tritt A."/>
            <person name="Yoshinaga Y."/>
            <person name="Zwiers L.-H."/>
            <person name="Turgeon B."/>
            <person name="Goodwin S."/>
            <person name="Spatafora J."/>
            <person name="Crous P."/>
            <person name="Grigoriev I."/>
        </authorList>
    </citation>
    <scope>NUCLEOTIDE SEQUENCE</scope>
    <source>
        <strain evidence="6">CBS 115976</strain>
    </source>
</reference>